<keyword evidence="3" id="KW-1185">Reference proteome</keyword>
<accession>A0A8J5QJH2</accession>
<dbReference type="AlphaFoldDB" id="A0A8J5QJH2"/>
<dbReference type="PROSITE" id="PS51186">
    <property type="entry name" value="GNAT"/>
    <property type="match status" value="1"/>
</dbReference>
<dbReference type="PANTHER" id="PTHR43138">
    <property type="entry name" value="ACETYLTRANSFERASE, GNAT FAMILY"/>
    <property type="match status" value="1"/>
</dbReference>
<dbReference type="GO" id="GO:0016747">
    <property type="term" value="F:acyltransferase activity, transferring groups other than amino-acyl groups"/>
    <property type="evidence" value="ECO:0007669"/>
    <property type="project" value="InterPro"/>
</dbReference>
<dbReference type="InterPro" id="IPR000182">
    <property type="entry name" value="GNAT_dom"/>
</dbReference>
<feature type="domain" description="N-acetyltransferase" evidence="1">
    <location>
        <begin position="55"/>
        <end position="224"/>
    </location>
</feature>
<dbReference type="GO" id="GO:0005634">
    <property type="term" value="C:nucleus"/>
    <property type="evidence" value="ECO:0007669"/>
    <property type="project" value="TreeGrafter"/>
</dbReference>
<dbReference type="PANTHER" id="PTHR43138:SF1">
    <property type="entry name" value="N-ACETYLTRANSFERASE ACA1"/>
    <property type="match status" value="1"/>
</dbReference>
<dbReference type="InterPro" id="IPR052742">
    <property type="entry name" value="Mito_N-acetyltransferase"/>
</dbReference>
<dbReference type="Pfam" id="PF00583">
    <property type="entry name" value="Acetyltransf_1"/>
    <property type="match status" value="1"/>
</dbReference>
<reference evidence="2 3" key="1">
    <citation type="journal article" date="2021" name="DNA Res.">
        <title>Genome analysis of Candida subhashii reveals its hybrid nature and dual mitochondrial genome conformations.</title>
        <authorList>
            <person name="Mixao V."/>
            <person name="Hegedusova E."/>
            <person name="Saus E."/>
            <person name="Pryszcz L.P."/>
            <person name="Cillingova A."/>
            <person name="Nosek J."/>
            <person name="Gabaldon T."/>
        </authorList>
    </citation>
    <scope>NUCLEOTIDE SEQUENCE [LARGE SCALE GENOMIC DNA]</scope>
    <source>
        <strain evidence="2 3">CBS 10753</strain>
    </source>
</reference>
<proteinExistence type="predicted"/>
<comment type="caution">
    <text evidence="2">The sequence shown here is derived from an EMBL/GenBank/DDBJ whole genome shotgun (WGS) entry which is preliminary data.</text>
</comment>
<dbReference type="EMBL" id="JAGSYN010000046">
    <property type="protein sequence ID" value="KAG7665871.1"/>
    <property type="molecule type" value="Genomic_DNA"/>
</dbReference>
<evidence type="ECO:0000313" key="2">
    <source>
        <dbReference type="EMBL" id="KAG7665871.1"/>
    </source>
</evidence>
<name>A0A8J5QJH2_9ASCO</name>
<sequence>MTSDEVYNSVKNLPYADHLFKATPKFIGPINFTLESDSSRTATLFTVYDAKDVPMNLIQVLEDEFNQVVEEGSKYPHHKPLHADEFIRYWFTHCVGILIEGDYGSVIDVGELSIEQWHDKFLGTFFVKPNYIGRCSHICNGAFIVNHTKRRMGLGKELGKRYLWIASKLGYVYSVFKQVFETNLASVKLWDSLGFERIGYIKNAAVLKGHDRLVGVYMFGKDLQ</sequence>
<evidence type="ECO:0000259" key="1">
    <source>
        <dbReference type="PROSITE" id="PS51186"/>
    </source>
</evidence>
<protein>
    <recommendedName>
        <fullName evidence="1">N-acetyltransferase domain-containing protein</fullName>
    </recommendedName>
</protein>
<dbReference type="OrthoDB" id="10264707at2759"/>
<dbReference type="RefSeq" id="XP_049266103.1">
    <property type="nucleotide sequence ID" value="XM_049410401.1"/>
</dbReference>
<dbReference type="Proteomes" id="UP000694255">
    <property type="component" value="Unassembled WGS sequence"/>
</dbReference>
<dbReference type="GeneID" id="73467499"/>
<evidence type="ECO:0000313" key="3">
    <source>
        <dbReference type="Proteomes" id="UP000694255"/>
    </source>
</evidence>
<organism evidence="2 3">
    <name type="scientific">[Candida] subhashii</name>
    <dbReference type="NCBI Taxonomy" id="561895"/>
    <lineage>
        <taxon>Eukaryota</taxon>
        <taxon>Fungi</taxon>
        <taxon>Dikarya</taxon>
        <taxon>Ascomycota</taxon>
        <taxon>Saccharomycotina</taxon>
        <taxon>Pichiomycetes</taxon>
        <taxon>Debaryomycetaceae</taxon>
        <taxon>Spathaspora</taxon>
    </lineage>
</organism>
<gene>
    <name evidence="2" type="ORF">J8A68_000698</name>
</gene>